<gene>
    <name evidence="2" type="ORF">SAMN05421805_106114</name>
</gene>
<dbReference type="Proteomes" id="UP000199398">
    <property type="component" value="Unassembled WGS sequence"/>
</dbReference>
<dbReference type="AlphaFoldDB" id="A0A1I5B4Q5"/>
<dbReference type="RefSeq" id="WP_246025508.1">
    <property type="nucleotide sequence ID" value="NZ_FOUP01000006.1"/>
</dbReference>
<proteinExistence type="predicted"/>
<dbReference type="STRING" id="455193.SAMN05421805_106114"/>
<dbReference type="EMBL" id="FOUP01000006">
    <property type="protein sequence ID" value="SFN69682.1"/>
    <property type="molecule type" value="Genomic_DNA"/>
</dbReference>
<feature type="domain" description="DUF6895" evidence="1">
    <location>
        <begin position="2"/>
        <end position="79"/>
    </location>
</feature>
<name>A0A1I5B4Q5_9PSEU</name>
<accession>A0A1I5B4Q5</accession>
<protein>
    <recommendedName>
        <fullName evidence="1">DUF6895 domain-containing protein</fullName>
    </recommendedName>
</protein>
<evidence type="ECO:0000313" key="2">
    <source>
        <dbReference type="EMBL" id="SFN69682.1"/>
    </source>
</evidence>
<evidence type="ECO:0000259" key="1">
    <source>
        <dbReference type="Pfam" id="PF21836"/>
    </source>
</evidence>
<dbReference type="Pfam" id="PF21836">
    <property type="entry name" value="DUF6895"/>
    <property type="match status" value="1"/>
</dbReference>
<dbReference type="InterPro" id="IPR054190">
    <property type="entry name" value="DUF6895"/>
</dbReference>
<reference evidence="2 3" key="1">
    <citation type="submission" date="2016-10" db="EMBL/GenBank/DDBJ databases">
        <authorList>
            <person name="de Groot N.N."/>
        </authorList>
    </citation>
    <scope>NUCLEOTIDE SEQUENCE [LARGE SCALE GENOMIC DNA]</scope>
    <source>
        <strain evidence="2 3">CPCC 201259</strain>
    </source>
</reference>
<evidence type="ECO:0000313" key="3">
    <source>
        <dbReference type="Proteomes" id="UP000199398"/>
    </source>
</evidence>
<sequence>MSLLALRLERRQWDLLGELLATDACLPRPALDSANWGPLAAAQAPDGALPAVGDMPTGDAGEVFELVYHPTLVAAFATTLATSRAFTALVTTP</sequence>
<organism evidence="2 3">
    <name type="scientific">Saccharopolyspora antimicrobica</name>
    <dbReference type="NCBI Taxonomy" id="455193"/>
    <lineage>
        <taxon>Bacteria</taxon>
        <taxon>Bacillati</taxon>
        <taxon>Actinomycetota</taxon>
        <taxon>Actinomycetes</taxon>
        <taxon>Pseudonocardiales</taxon>
        <taxon>Pseudonocardiaceae</taxon>
        <taxon>Saccharopolyspora</taxon>
    </lineage>
</organism>